<evidence type="ECO:0000313" key="2">
    <source>
        <dbReference type="Proteomes" id="UP000215027"/>
    </source>
</evidence>
<dbReference type="AlphaFoldDB" id="A0A161JZE3"/>
<reference evidence="1" key="1">
    <citation type="submission" date="2016-01" db="EMBL/GenBank/DDBJ databases">
        <authorList>
            <person name="Mcilroy J.S."/>
            <person name="Karst M S."/>
            <person name="Albertsen M."/>
        </authorList>
    </citation>
    <scope>NUCLEOTIDE SEQUENCE</scope>
    <source>
        <strain evidence="1">Cfx-K</strain>
    </source>
</reference>
<dbReference type="Proteomes" id="UP000215027">
    <property type="component" value="Chromosome II"/>
</dbReference>
<keyword evidence="2" id="KW-1185">Reference proteome</keyword>
<accession>A0A161JZE3</accession>
<proteinExistence type="predicted"/>
<evidence type="ECO:0000313" key="1">
    <source>
        <dbReference type="EMBL" id="CUS05717.1"/>
    </source>
</evidence>
<gene>
    <name evidence="1" type="ORF">CFX0092_B0183</name>
</gene>
<dbReference type="RefSeq" id="WP_095045091.1">
    <property type="nucleotide sequence ID" value="NZ_LN890656.1"/>
</dbReference>
<organism evidence="1 2">
    <name type="scientific">Candidatus Promineifilum breve</name>
    <dbReference type="NCBI Taxonomy" id="1806508"/>
    <lineage>
        <taxon>Bacteria</taxon>
        <taxon>Bacillati</taxon>
        <taxon>Chloroflexota</taxon>
        <taxon>Ardenticatenia</taxon>
        <taxon>Candidatus Promineifilales</taxon>
        <taxon>Candidatus Promineifilaceae</taxon>
        <taxon>Candidatus Promineifilum</taxon>
    </lineage>
</organism>
<dbReference type="EMBL" id="LN890656">
    <property type="protein sequence ID" value="CUS05717.1"/>
    <property type="molecule type" value="Genomic_DNA"/>
</dbReference>
<sequence length="116" mass="12672">MKHQGFVVLALTLLFGLVFGLARVESAAAGYNGQQLKVTVGCTWSSVTITGRNQYGHIATWRAVNSSYLPCTRPTVSTTGWWWVGNVTISRTTPTKSCVVYVPQSQSGDWVNASCW</sequence>
<name>A0A161JZE3_9CHLR</name>
<dbReference type="KEGG" id="pbf:CFX0092_B0183"/>
<protein>
    <submittedName>
        <fullName evidence="1">Uncharacterized protein</fullName>
    </submittedName>
</protein>